<name>Q22YZ3_TETTS</name>
<dbReference type="OMA" id="DYCINTR"/>
<dbReference type="AlphaFoldDB" id="Q22YZ3"/>
<evidence type="ECO:0000313" key="2">
    <source>
        <dbReference type="Proteomes" id="UP000009168"/>
    </source>
</evidence>
<dbReference type="InterPro" id="IPR032675">
    <property type="entry name" value="LRR_dom_sf"/>
</dbReference>
<evidence type="ECO:0008006" key="3">
    <source>
        <dbReference type="Google" id="ProtNLM"/>
    </source>
</evidence>
<organism evidence="1 2">
    <name type="scientific">Tetrahymena thermophila (strain SB210)</name>
    <dbReference type="NCBI Taxonomy" id="312017"/>
    <lineage>
        <taxon>Eukaryota</taxon>
        <taxon>Sar</taxon>
        <taxon>Alveolata</taxon>
        <taxon>Ciliophora</taxon>
        <taxon>Intramacronucleata</taxon>
        <taxon>Oligohymenophorea</taxon>
        <taxon>Hymenostomatida</taxon>
        <taxon>Tetrahymenina</taxon>
        <taxon>Tetrahymenidae</taxon>
        <taxon>Tetrahymena</taxon>
    </lineage>
</organism>
<dbReference type="PROSITE" id="PS51450">
    <property type="entry name" value="LRR"/>
    <property type="match status" value="1"/>
</dbReference>
<proteinExistence type="predicted"/>
<evidence type="ECO:0000313" key="1">
    <source>
        <dbReference type="EMBL" id="EAR90528.1"/>
    </source>
</evidence>
<sequence length="1132" mass="131194">MASLPFLTVDSPILQPQKLPKRQQQISLNNHKIFQTNCFESPTKMKLTNYTSSQKTLNINGSVENKQIDQSEISQLERKFSMSRHVQSKSQNRQKCIFTNINLKSAFQKRNLSSDVKQLNPCIKAKLKQSFVNGLVLNNKIQKKNNILIDNMNVNLKLEQQRNSQRTVSRSITSLSGIQSPSLIFDSPSDSKINQKLSKINSYKNLKNIKKIVDSNNFNQIENPIDIAMLNEAKNCNVIPKKLGIFNYIGCDSNCQFKEYQNILDISNKNITEKYAQMLKKVLSHSQFEQIEIVKLKNSNLTPKSMEIISICLPQKIQEINLESNNLGSQDLSLGINPLLCTLTYPILRILNLENNKINDLGFYQIYPALIESCIAVLNISKNGITDSSCEGISELLKNSQLQELYLHWNNISSQGGLAIAQGLEQNNSLQVLDLSYNGLGNPQNLSSCLSIIKSCSLDNSQMKHLDLSYNNIPLQESQEISLYLKENFSLFGIHYNGNEGNWFFDSRGFMIQENLSQGQGLLKDNQHQRINSLLQVERKCKEDTNKIQDICWICDGWQEITFEIFSQQSSSFCNKPVFLHLDFENYRPHYMDVDPNNPNRFFVKRMCPPNKKILFFFSDPLKKILYYSLDYETASFSSTQSTNNYCFQKAAESSSNPQDSDNHQHNKQARLQNNSINMTPIKNFQLEYLDSTLITYEEPFVVNYIVTDKNQTLISSYQQPSIECRPRKLETYFSISNCQKKWSVEQSIFSTFAKDSKELISKCFEFDWENSKINTILNSYTTSPEEKFEVKQLLKTYYNMIRIFYKYHSSLGMIGDIPAISQSQFVALANKMKISDGKLCKISDVDYNFISALSSTSKQQNYRNPDKAVIRFQFLELIVRIACDKYMRNGNCKNVQKTLNKFFSRKSVSQMFEEIEDPQQWRDQRYWNEVCEIVINKYHVMIEEIWQKWADCRKGEKRSLKSHKTMNINEFIDMLRHFKLIDESFTEKDAQVTFNLSIMTQIDEINNDKFINMEFIEFIEALARIAEKKCMEPLGLKTDELQKEQAQKISLGYKLERFLEHLKYSLKHKNDKKVKQPANNQKEIKDQIPLIPSLNLVYQTNKALNLCQCSTLSFIEVNSKDSFGYSDEELL</sequence>
<dbReference type="HOGENOM" id="CLU_006244_0_0_1"/>
<dbReference type="InParanoid" id="Q22YZ3"/>
<keyword evidence="2" id="KW-1185">Reference proteome</keyword>
<dbReference type="Pfam" id="PF13516">
    <property type="entry name" value="LRR_6"/>
    <property type="match status" value="2"/>
</dbReference>
<dbReference type="PANTHER" id="PTHR24114:SF2">
    <property type="entry name" value="F-BOX DOMAIN-CONTAINING PROTEIN-RELATED"/>
    <property type="match status" value="1"/>
</dbReference>
<dbReference type="Gene3D" id="1.10.238.10">
    <property type="entry name" value="EF-hand"/>
    <property type="match status" value="1"/>
</dbReference>
<dbReference type="InterPro" id="IPR052394">
    <property type="entry name" value="LRR-containing"/>
</dbReference>
<dbReference type="GeneID" id="7845725"/>
<dbReference type="eggNOG" id="KOG4308">
    <property type="taxonomic scope" value="Eukaryota"/>
</dbReference>
<protein>
    <recommendedName>
        <fullName evidence="3">Leucine rich repeat protein</fullName>
    </recommendedName>
</protein>
<dbReference type="SUPFAM" id="SSF52047">
    <property type="entry name" value="RNI-like"/>
    <property type="match status" value="1"/>
</dbReference>
<reference evidence="2" key="1">
    <citation type="journal article" date="2006" name="PLoS Biol.">
        <title>Macronuclear genome sequence of the ciliate Tetrahymena thermophila, a model eukaryote.</title>
        <authorList>
            <person name="Eisen J.A."/>
            <person name="Coyne R.S."/>
            <person name="Wu M."/>
            <person name="Wu D."/>
            <person name="Thiagarajan M."/>
            <person name="Wortman J.R."/>
            <person name="Badger J.H."/>
            <person name="Ren Q."/>
            <person name="Amedeo P."/>
            <person name="Jones K.M."/>
            <person name="Tallon L.J."/>
            <person name="Delcher A.L."/>
            <person name="Salzberg S.L."/>
            <person name="Silva J.C."/>
            <person name="Haas B.J."/>
            <person name="Majoros W.H."/>
            <person name="Farzad M."/>
            <person name="Carlton J.M."/>
            <person name="Smith R.K. Jr."/>
            <person name="Garg J."/>
            <person name="Pearlman R.E."/>
            <person name="Karrer K.M."/>
            <person name="Sun L."/>
            <person name="Manning G."/>
            <person name="Elde N.C."/>
            <person name="Turkewitz A.P."/>
            <person name="Asai D.J."/>
            <person name="Wilkes D.E."/>
            <person name="Wang Y."/>
            <person name="Cai H."/>
            <person name="Collins K."/>
            <person name="Stewart B.A."/>
            <person name="Lee S.R."/>
            <person name="Wilamowska K."/>
            <person name="Weinberg Z."/>
            <person name="Ruzzo W.L."/>
            <person name="Wloga D."/>
            <person name="Gaertig J."/>
            <person name="Frankel J."/>
            <person name="Tsao C.-C."/>
            <person name="Gorovsky M.A."/>
            <person name="Keeling P.J."/>
            <person name="Waller R.F."/>
            <person name="Patron N.J."/>
            <person name="Cherry J.M."/>
            <person name="Stover N.A."/>
            <person name="Krieger C.J."/>
            <person name="del Toro C."/>
            <person name="Ryder H.F."/>
            <person name="Williamson S.C."/>
            <person name="Barbeau R.A."/>
            <person name="Hamilton E.P."/>
            <person name="Orias E."/>
        </authorList>
    </citation>
    <scope>NUCLEOTIDE SEQUENCE [LARGE SCALE GENOMIC DNA]</scope>
    <source>
        <strain evidence="2">SB210</strain>
    </source>
</reference>
<dbReference type="OrthoDB" id="120976at2759"/>
<dbReference type="PANTHER" id="PTHR24114">
    <property type="entry name" value="LEUCINE RICH REPEAT FAMILY PROTEIN"/>
    <property type="match status" value="1"/>
</dbReference>
<accession>Q22YZ3</accession>
<dbReference type="KEGG" id="tet:TTHERM_00118760"/>
<dbReference type="Gene3D" id="3.80.10.10">
    <property type="entry name" value="Ribonuclease Inhibitor"/>
    <property type="match status" value="1"/>
</dbReference>
<gene>
    <name evidence="1" type="ORF">TTHERM_00118760</name>
</gene>
<dbReference type="SMART" id="SM00368">
    <property type="entry name" value="LRR_RI"/>
    <property type="match status" value="3"/>
</dbReference>
<dbReference type="EMBL" id="GG662798">
    <property type="protein sequence ID" value="EAR90528.1"/>
    <property type="molecule type" value="Genomic_DNA"/>
</dbReference>
<dbReference type="Proteomes" id="UP000009168">
    <property type="component" value="Unassembled WGS sequence"/>
</dbReference>
<dbReference type="RefSeq" id="XP_001010773.1">
    <property type="nucleotide sequence ID" value="XM_001010773.1"/>
</dbReference>
<dbReference type="InterPro" id="IPR001611">
    <property type="entry name" value="Leu-rich_rpt"/>
</dbReference>